<protein>
    <submittedName>
        <fullName evidence="1">Uncharacterized protein</fullName>
    </submittedName>
</protein>
<accession>A0A081KB88</accession>
<comment type="caution">
    <text evidence="1">The sequence shown here is derived from an EMBL/GenBank/DDBJ whole genome shotgun (WGS) entry which is preliminary data.</text>
</comment>
<sequence length="289" mass="33842">MDNIARSVLRDKIKSLKATYFQDGLDKIFLVIYEDRFTRIKQKHDQGSDGIIDNNTIIAAYAPENYSLSDFKKKVGSDYKSYEENWIKTHPCWMVVTNLELLSSMQKYVDGLKSNSKTLCIEGIVELIRKQTWSKINLIFQSLDIPAHYLSNDVVGTVIEDLINVSDNETKIAPYQKPIYIEEKAEINLSDEEYDAFIDEYEEFLQLFSLMKNIIQNQEPKSIQALRTKIRNTFNSTKGEFSSRLNTTCEILASQKYNDDYYMYHMRAVLFYFFEQCLFGKRTSEEKRV</sequence>
<dbReference type="eggNOG" id="ENOG50334BV">
    <property type="taxonomic scope" value="Bacteria"/>
</dbReference>
<dbReference type="STRING" id="305900.GV64_12275"/>
<proteinExistence type="predicted"/>
<reference evidence="1 2" key="1">
    <citation type="submission" date="2014-06" db="EMBL/GenBank/DDBJ databases">
        <title>Whole Genome Sequences of Three Symbiotic Endozoicomonas Bacteria.</title>
        <authorList>
            <person name="Neave M.J."/>
            <person name="Apprill A."/>
            <person name="Voolstra C.R."/>
        </authorList>
    </citation>
    <scope>NUCLEOTIDE SEQUENCE [LARGE SCALE GENOMIC DNA]</scope>
    <source>
        <strain evidence="1 2">DSM 22380</strain>
    </source>
</reference>
<name>A0A081KB88_9GAMM</name>
<dbReference type="RefSeq" id="WP_020583006.1">
    <property type="nucleotide sequence ID" value="NZ_JOJP01000001.1"/>
</dbReference>
<dbReference type="Proteomes" id="UP000027997">
    <property type="component" value="Unassembled WGS sequence"/>
</dbReference>
<dbReference type="EMBL" id="JOJP01000001">
    <property type="protein sequence ID" value="KEI71414.1"/>
    <property type="molecule type" value="Genomic_DNA"/>
</dbReference>
<organism evidence="1 2">
    <name type="scientific">Endozoicomonas elysicola</name>
    <dbReference type="NCBI Taxonomy" id="305900"/>
    <lineage>
        <taxon>Bacteria</taxon>
        <taxon>Pseudomonadati</taxon>
        <taxon>Pseudomonadota</taxon>
        <taxon>Gammaproteobacteria</taxon>
        <taxon>Oceanospirillales</taxon>
        <taxon>Endozoicomonadaceae</taxon>
        <taxon>Endozoicomonas</taxon>
    </lineage>
</organism>
<keyword evidence="2" id="KW-1185">Reference proteome</keyword>
<gene>
    <name evidence="1" type="ORF">GV64_12275</name>
</gene>
<evidence type="ECO:0000313" key="1">
    <source>
        <dbReference type="EMBL" id="KEI71414.1"/>
    </source>
</evidence>
<dbReference type="AlphaFoldDB" id="A0A081KB88"/>
<evidence type="ECO:0000313" key="2">
    <source>
        <dbReference type="Proteomes" id="UP000027997"/>
    </source>
</evidence>